<dbReference type="InterPro" id="IPR000073">
    <property type="entry name" value="AB_hydrolase_1"/>
</dbReference>
<proteinExistence type="predicted"/>
<dbReference type="Proteomes" id="UP000637578">
    <property type="component" value="Unassembled WGS sequence"/>
</dbReference>
<keyword evidence="3" id="KW-1185">Reference proteome</keyword>
<reference evidence="2" key="2">
    <citation type="submission" date="2020-09" db="EMBL/GenBank/DDBJ databases">
        <authorList>
            <person name="Sun Q."/>
            <person name="Zhou Y."/>
        </authorList>
    </citation>
    <scope>NUCLEOTIDE SEQUENCE</scope>
    <source>
        <strain evidence="2">CGMCC 4.5737</strain>
    </source>
</reference>
<sequence>MVEEYRVVLRGSPTSVVDWGGPGVPMLALHGHFGRGRTFAGLAQRLPDQFRLISFDQRGHGASEARGDFSRGAYVADAAELLRQYLPAPAVVLGHSSGGVTAYQLAARYPDLVRALVVVDIGAVTGKPHVEHPILDLRGWPRGVASRHDLGREIEIRGVPDVGYFLDSAVERPDGWGFLFDYDDMMTSQRAAVGDYWSDWVSSSCPALLVRGGRSPLLSAEMARQMIERRPNAVLCELPGRGHFLPTEDPAGLGRAIAAFLLEACHEALSINQQ</sequence>
<dbReference type="GO" id="GO:0003824">
    <property type="term" value="F:catalytic activity"/>
    <property type="evidence" value="ECO:0007669"/>
    <property type="project" value="UniProtKB-ARBA"/>
</dbReference>
<dbReference type="EMBL" id="BMMK01000021">
    <property type="protein sequence ID" value="GGM66673.1"/>
    <property type="molecule type" value="Genomic_DNA"/>
</dbReference>
<feature type="domain" description="AB hydrolase-1" evidence="1">
    <location>
        <begin position="25"/>
        <end position="248"/>
    </location>
</feature>
<dbReference type="InterPro" id="IPR029058">
    <property type="entry name" value="AB_hydrolase_fold"/>
</dbReference>
<dbReference type="RefSeq" id="WP_229686572.1">
    <property type="nucleotide sequence ID" value="NZ_BMMK01000021.1"/>
</dbReference>
<evidence type="ECO:0000259" key="1">
    <source>
        <dbReference type="Pfam" id="PF00561"/>
    </source>
</evidence>
<dbReference type="PRINTS" id="PR00111">
    <property type="entry name" value="ABHYDROLASE"/>
</dbReference>
<dbReference type="Pfam" id="PF00561">
    <property type="entry name" value="Abhydrolase_1"/>
    <property type="match status" value="1"/>
</dbReference>
<dbReference type="PANTHER" id="PTHR43194">
    <property type="entry name" value="HYDROLASE ALPHA/BETA FOLD FAMILY"/>
    <property type="match status" value="1"/>
</dbReference>
<dbReference type="PANTHER" id="PTHR43194:SF2">
    <property type="entry name" value="PEROXISOMAL MEMBRANE PROTEIN LPX1"/>
    <property type="match status" value="1"/>
</dbReference>
<organism evidence="2 3">
    <name type="scientific">Longimycelium tulufanense</name>
    <dbReference type="NCBI Taxonomy" id="907463"/>
    <lineage>
        <taxon>Bacteria</taxon>
        <taxon>Bacillati</taxon>
        <taxon>Actinomycetota</taxon>
        <taxon>Actinomycetes</taxon>
        <taxon>Pseudonocardiales</taxon>
        <taxon>Pseudonocardiaceae</taxon>
        <taxon>Longimycelium</taxon>
    </lineage>
</organism>
<dbReference type="InterPro" id="IPR050228">
    <property type="entry name" value="Carboxylesterase_BioH"/>
</dbReference>
<comment type="caution">
    <text evidence="2">The sequence shown here is derived from an EMBL/GenBank/DDBJ whole genome shotgun (WGS) entry which is preliminary data.</text>
</comment>
<accession>A0A8J3CAS1</accession>
<name>A0A8J3CAS1_9PSEU</name>
<evidence type="ECO:0000313" key="2">
    <source>
        <dbReference type="EMBL" id="GGM66673.1"/>
    </source>
</evidence>
<evidence type="ECO:0000313" key="3">
    <source>
        <dbReference type="Proteomes" id="UP000637578"/>
    </source>
</evidence>
<dbReference type="Gene3D" id="3.40.50.1820">
    <property type="entry name" value="alpha/beta hydrolase"/>
    <property type="match status" value="1"/>
</dbReference>
<dbReference type="AlphaFoldDB" id="A0A8J3CAS1"/>
<protein>
    <recommendedName>
        <fullName evidence="1">AB hydrolase-1 domain-containing protein</fullName>
    </recommendedName>
</protein>
<reference evidence="2" key="1">
    <citation type="journal article" date="2014" name="Int. J. Syst. Evol. Microbiol.">
        <title>Complete genome sequence of Corynebacterium casei LMG S-19264T (=DSM 44701T), isolated from a smear-ripened cheese.</title>
        <authorList>
            <consortium name="US DOE Joint Genome Institute (JGI-PGF)"/>
            <person name="Walter F."/>
            <person name="Albersmeier A."/>
            <person name="Kalinowski J."/>
            <person name="Ruckert C."/>
        </authorList>
    </citation>
    <scope>NUCLEOTIDE SEQUENCE</scope>
    <source>
        <strain evidence="2">CGMCC 4.5737</strain>
    </source>
</reference>
<dbReference type="SUPFAM" id="SSF53474">
    <property type="entry name" value="alpha/beta-Hydrolases"/>
    <property type="match status" value="1"/>
</dbReference>
<gene>
    <name evidence="2" type="ORF">GCM10012275_41450</name>
</gene>